<evidence type="ECO:0000313" key="2">
    <source>
        <dbReference type="Proteomes" id="UP001596528"/>
    </source>
</evidence>
<dbReference type="EMBL" id="JBHTGQ010000010">
    <property type="protein sequence ID" value="MFC7749213.1"/>
    <property type="molecule type" value="Genomic_DNA"/>
</dbReference>
<sequence>MSAFVILLASGCTFHAPAEAEPTEKPDASRISIVINGLELPFPDGMDENHNPYLDYIERETGLDVVVQIPPPDTYEEKLNVIMASGNRPDLINTTNGIWMDNYARQGALLPLDDLLKQYGPNLLKNIPEEAWDRVRYQGKIYAVPSQYETKGMEIVYARKDWLDRLGLRPPVTLDEYYNVIRAFAMDDPDGNGINDTYGLILADHLGRTAPFFGAFGTQLKQWIERDGELVYGSILPETKEALAFLARLYREGLLDPMFPLNHTANLGDKVASGKVGLFSATWYDTRNSIEVNRKRFPSAKWIPLEYPVGPKGHKGVYGTGPVRSYNVIPVGSQNPAGVIRFLDFMAGEGYTNLKLGFENEVWSMKDGVMVTDFAQHNKHQYRGIYQSLVDLYKPDVIKRRLDSLGDFHLYENLTIIEKNLIPNAFKGAPTPAMVKYSDKLQDLEENVFVELILGQRPIDDFEEFVRQWKEQGGDEMTREVNEWYRQSKKGTGH</sequence>
<dbReference type="InterPro" id="IPR006059">
    <property type="entry name" value="SBP"/>
</dbReference>
<evidence type="ECO:0000313" key="1">
    <source>
        <dbReference type="EMBL" id="MFC7749213.1"/>
    </source>
</evidence>
<protein>
    <submittedName>
        <fullName evidence="1">Extracellular solute-binding protein</fullName>
    </submittedName>
</protein>
<dbReference type="Gene3D" id="3.40.190.10">
    <property type="entry name" value="Periplasmic binding protein-like II"/>
    <property type="match status" value="2"/>
</dbReference>
<dbReference type="RefSeq" id="WP_138788946.1">
    <property type="nucleotide sequence ID" value="NZ_JBHTGQ010000010.1"/>
</dbReference>
<dbReference type="CDD" id="cd13580">
    <property type="entry name" value="PBP2_AlgQ_like_1"/>
    <property type="match status" value="1"/>
</dbReference>
<dbReference type="SUPFAM" id="SSF53850">
    <property type="entry name" value="Periplasmic binding protein-like II"/>
    <property type="match status" value="1"/>
</dbReference>
<dbReference type="InterPro" id="IPR050490">
    <property type="entry name" value="Bact_solute-bd_prot1"/>
</dbReference>
<gene>
    <name evidence="1" type="ORF">ACFQWB_04555</name>
</gene>
<dbReference type="Proteomes" id="UP001596528">
    <property type="component" value="Unassembled WGS sequence"/>
</dbReference>
<name>A0ABW2V132_9BACL</name>
<organism evidence="1 2">
    <name type="scientific">Paenibacillus thermoaerophilus</name>
    <dbReference type="NCBI Taxonomy" id="1215385"/>
    <lineage>
        <taxon>Bacteria</taxon>
        <taxon>Bacillati</taxon>
        <taxon>Bacillota</taxon>
        <taxon>Bacilli</taxon>
        <taxon>Bacillales</taxon>
        <taxon>Paenibacillaceae</taxon>
        <taxon>Paenibacillus</taxon>
    </lineage>
</organism>
<proteinExistence type="predicted"/>
<comment type="caution">
    <text evidence="1">The sequence shown here is derived from an EMBL/GenBank/DDBJ whole genome shotgun (WGS) entry which is preliminary data.</text>
</comment>
<accession>A0ABW2V132</accession>
<dbReference type="PANTHER" id="PTHR43649">
    <property type="entry name" value="ARABINOSE-BINDING PROTEIN-RELATED"/>
    <property type="match status" value="1"/>
</dbReference>
<keyword evidence="2" id="KW-1185">Reference proteome</keyword>
<dbReference type="PANTHER" id="PTHR43649:SF12">
    <property type="entry name" value="DIACETYLCHITOBIOSE BINDING PROTEIN DASA"/>
    <property type="match status" value="1"/>
</dbReference>
<reference evidence="2" key="1">
    <citation type="journal article" date="2019" name="Int. J. Syst. Evol. Microbiol.">
        <title>The Global Catalogue of Microorganisms (GCM) 10K type strain sequencing project: providing services to taxonomists for standard genome sequencing and annotation.</title>
        <authorList>
            <consortium name="The Broad Institute Genomics Platform"/>
            <consortium name="The Broad Institute Genome Sequencing Center for Infectious Disease"/>
            <person name="Wu L."/>
            <person name="Ma J."/>
        </authorList>
    </citation>
    <scope>NUCLEOTIDE SEQUENCE [LARGE SCALE GENOMIC DNA]</scope>
    <source>
        <strain evidence="2">JCM 18657</strain>
    </source>
</reference>
<dbReference type="Pfam" id="PF01547">
    <property type="entry name" value="SBP_bac_1"/>
    <property type="match status" value="1"/>
</dbReference>